<comment type="caution">
    <text evidence="1">The sequence shown here is derived from an EMBL/GenBank/DDBJ whole genome shotgun (WGS) entry which is preliminary data.</text>
</comment>
<reference evidence="1" key="2">
    <citation type="journal article" date="2021" name="Syst. Appl. Microbiol.">
        <title>Roseomonas hellenica sp. nov., isolated from roots of wild-growing Alkanna tinctoria.</title>
        <authorList>
            <person name="Rat A."/>
            <person name="Naranjo H.D."/>
            <person name="Lebbe L."/>
            <person name="Cnockaert M."/>
            <person name="Krigas N."/>
            <person name="Grigoriadou K."/>
            <person name="Maloupa E."/>
            <person name="Willems A."/>
        </authorList>
    </citation>
    <scope>NUCLEOTIDE SEQUENCE</scope>
    <source>
        <strain evidence="1">LMG 31228</strain>
    </source>
</reference>
<dbReference type="Proteomes" id="UP001138709">
    <property type="component" value="Unassembled WGS sequence"/>
</dbReference>
<sequence length="406" mass="44104">MRLGAGPAEDRPIRVHARAPHGGFTGHAAGLPHLYALVAASDGPEVIAVEAGFTERLPTNLAQALADPATAAALRGGAALVLDSTLEGRAFDAELAGQLHRMLAAAGVDSGRCIKLTQNMNYAVHYLDWTAKQGVDNPIQVRPLHALLRRMARQAQRLPADRAPAALDWTGEEAAARFLCLNHRYAAHRIVVLGHLQACGAIARGLVSAHRAPPEGRVPARWQRTHAERLAAFQALRPALPLTLPETPGRDYIIGWEDEWYRDTAFSLVTESEFVGPSIRRFTEKSLKPLVVGQPMLVAGQPGTLALLRDLGFRSFAPYLREDYDSIEDPALRMDAVLAEFDRLMAMPASELAAMLREMRPLLEHNMAWFRTGLPARLALEDQAVHAAIAAMARAPGRVGQGSSWG</sequence>
<accession>A0A9X9X5X5</accession>
<reference evidence="1" key="1">
    <citation type="submission" date="2020-01" db="EMBL/GenBank/DDBJ databases">
        <authorList>
            <person name="Rat A."/>
        </authorList>
    </citation>
    <scope>NUCLEOTIDE SEQUENCE</scope>
    <source>
        <strain evidence="1">LMG 31228</strain>
    </source>
</reference>
<keyword evidence="2" id="KW-1185">Reference proteome</keyword>
<organism evidence="1 2">
    <name type="scientific">Neoroseomonas eburnea</name>
    <dbReference type="NCBI Taxonomy" id="1346889"/>
    <lineage>
        <taxon>Bacteria</taxon>
        <taxon>Pseudomonadati</taxon>
        <taxon>Pseudomonadota</taxon>
        <taxon>Alphaproteobacteria</taxon>
        <taxon>Acetobacterales</taxon>
        <taxon>Acetobacteraceae</taxon>
        <taxon>Neoroseomonas</taxon>
    </lineage>
</organism>
<dbReference type="AlphaFoldDB" id="A0A9X9X5X5"/>
<evidence type="ECO:0000313" key="1">
    <source>
        <dbReference type="EMBL" id="MBR0679111.1"/>
    </source>
</evidence>
<gene>
    <name evidence="1" type="ORF">GXW74_01320</name>
</gene>
<evidence type="ECO:0000313" key="2">
    <source>
        <dbReference type="Proteomes" id="UP001138709"/>
    </source>
</evidence>
<protein>
    <submittedName>
        <fullName evidence="1">Uncharacterized protein</fullName>
    </submittedName>
</protein>
<proteinExistence type="predicted"/>
<dbReference type="EMBL" id="JAAEDL010000001">
    <property type="protein sequence ID" value="MBR0679111.1"/>
    <property type="molecule type" value="Genomic_DNA"/>
</dbReference>
<dbReference type="RefSeq" id="WP_211844458.1">
    <property type="nucleotide sequence ID" value="NZ_JAAEDL010000001.1"/>
</dbReference>
<name>A0A9X9X5X5_9PROT</name>